<dbReference type="CTD" id="4509"/>
<dbReference type="RefSeq" id="YP_007026898.1">
    <property type="nucleotide sequence ID" value="NC_019660.1"/>
</dbReference>
<dbReference type="AlphaFoldDB" id="K7ZWM4"/>
<keyword evidence="1" id="KW-1133">Transmembrane helix</keyword>
<organism evidence="2">
    <name type="scientific">Metacrangonyx remyi</name>
    <dbReference type="NCBI Taxonomy" id="931576"/>
    <lineage>
        <taxon>Eukaryota</taxon>
        <taxon>Metazoa</taxon>
        <taxon>Ecdysozoa</taxon>
        <taxon>Arthropoda</taxon>
        <taxon>Crustacea</taxon>
        <taxon>Multicrustacea</taxon>
        <taxon>Malacostraca</taxon>
        <taxon>Eumalacostraca</taxon>
        <taxon>Peracarida</taxon>
        <taxon>Amphipoda</taxon>
        <taxon>Senticaudata</taxon>
        <taxon>Hadziida</taxon>
        <taxon>Hadzioidea</taxon>
        <taxon>Metacrangonyctidae</taxon>
        <taxon>Metacrangonyx</taxon>
    </lineage>
</organism>
<keyword evidence="2" id="KW-0496">Mitochondrion</keyword>
<evidence type="ECO:0000256" key="1">
    <source>
        <dbReference type="SAM" id="Phobius"/>
    </source>
</evidence>
<feature type="transmembrane region" description="Helical" evidence="1">
    <location>
        <begin position="6"/>
        <end position="29"/>
    </location>
</feature>
<keyword evidence="1" id="KW-0472">Membrane</keyword>
<gene>
    <name evidence="2" type="primary">atp8</name>
</gene>
<protein>
    <submittedName>
        <fullName evidence="2">ATP synthase F0 subunit 8</fullName>
    </submittedName>
</protein>
<dbReference type="EMBL" id="HE860512">
    <property type="protein sequence ID" value="CCI69562.1"/>
    <property type="molecule type" value="Genomic_DNA"/>
</dbReference>
<reference evidence="2" key="1">
    <citation type="journal article" date="2012" name="Curr. Biol.">
        <title>Mitogenomic phylogenetic analysis supports continental-scale vicariance in subterranean thalassoid crustaceans.</title>
        <authorList>
            <person name="Bauza-Ribot M.M."/>
            <person name="Juan C."/>
            <person name="Nardi F."/>
            <person name="Oromi P."/>
            <person name="Pons J."/>
            <person name="Jaume D."/>
        </authorList>
    </citation>
    <scope>NUCLEOTIDE SEQUENCE</scope>
</reference>
<evidence type="ECO:0000313" key="2">
    <source>
        <dbReference type="EMBL" id="CCI69562.1"/>
    </source>
</evidence>
<dbReference type="GeneID" id="14050481"/>
<geneLocation type="mitochondrion" evidence="2"/>
<keyword evidence="1" id="KW-0812">Transmembrane</keyword>
<sequence>MPQMAPSSWLIIYLFMNMMIILISSNLFFFPQSKLTLKKAPSPNSIMSLMWQ</sequence>
<accession>K7ZWM4</accession>
<name>K7ZWM4_9CRUS</name>
<reference evidence="2" key="2">
    <citation type="submission" date="2012-06" db="EMBL/GenBank/DDBJ databases">
        <authorList>
            <person name="Fan L."/>
        </authorList>
    </citation>
    <scope>NUCLEOTIDE SEQUENCE</scope>
</reference>
<proteinExistence type="predicted"/>